<accession>A0A4R1BP78</accession>
<dbReference type="Proteomes" id="UP000295244">
    <property type="component" value="Unassembled WGS sequence"/>
</dbReference>
<feature type="region of interest" description="Disordered" evidence="9">
    <location>
        <begin position="209"/>
        <end position="228"/>
    </location>
</feature>
<dbReference type="GO" id="GO:0006417">
    <property type="term" value="P:regulation of translation"/>
    <property type="evidence" value="ECO:0007669"/>
    <property type="project" value="TreeGrafter"/>
</dbReference>
<keyword evidence="13" id="KW-1185">Reference proteome</keyword>
<dbReference type="GO" id="GO:0016989">
    <property type="term" value="F:sigma factor antagonist activity"/>
    <property type="evidence" value="ECO:0007669"/>
    <property type="project" value="TreeGrafter"/>
</dbReference>
<proteinExistence type="predicted"/>
<keyword evidence="5 10" id="KW-1133">Transmembrane helix</keyword>
<evidence type="ECO:0000256" key="6">
    <source>
        <dbReference type="ARBA" id="ARBA00023136"/>
    </source>
</evidence>
<dbReference type="InterPro" id="IPR041916">
    <property type="entry name" value="Anti_sigma_zinc_sf"/>
</dbReference>
<feature type="transmembrane region" description="Helical" evidence="10">
    <location>
        <begin position="100"/>
        <end position="118"/>
    </location>
</feature>
<dbReference type="EMBL" id="SKBU01000008">
    <property type="protein sequence ID" value="TCJ19394.1"/>
    <property type="molecule type" value="Genomic_DNA"/>
</dbReference>
<dbReference type="Gene3D" id="1.10.10.1320">
    <property type="entry name" value="Anti-sigma factor, zinc-finger domain"/>
    <property type="match status" value="1"/>
</dbReference>
<comment type="subcellular location">
    <subcellularLocation>
        <location evidence="2">Cell membrane</location>
    </subcellularLocation>
    <subcellularLocation>
        <location evidence="1">Membrane</location>
        <topology evidence="1">Single-pass membrane protein</topology>
    </subcellularLocation>
</comment>
<evidence type="ECO:0000256" key="1">
    <source>
        <dbReference type="ARBA" id="ARBA00004167"/>
    </source>
</evidence>
<dbReference type="InterPro" id="IPR018764">
    <property type="entry name" value="RskA_C"/>
</dbReference>
<evidence type="ECO:0000256" key="7">
    <source>
        <dbReference type="ARBA" id="ARBA00029829"/>
    </source>
</evidence>
<evidence type="ECO:0000256" key="2">
    <source>
        <dbReference type="ARBA" id="ARBA00004236"/>
    </source>
</evidence>
<evidence type="ECO:0000313" key="12">
    <source>
        <dbReference type="EMBL" id="TCJ19394.1"/>
    </source>
</evidence>
<evidence type="ECO:0000256" key="4">
    <source>
        <dbReference type="ARBA" id="ARBA00022692"/>
    </source>
</evidence>
<keyword evidence="3" id="KW-1003">Cell membrane</keyword>
<dbReference type="GO" id="GO:0005886">
    <property type="term" value="C:plasma membrane"/>
    <property type="evidence" value="ECO:0007669"/>
    <property type="project" value="UniProtKB-SubCell"/>
</dbReference>
<dbReference type="OrthoDB" id="153510at2"/>
<evidence type="ECO:0000256" key="3">
    <source>
        <dbReference type="ARBA" id="ARBA00022475"/>
    </source>
</evidence>
<sequence>MDRARFDDLKEAYVLKALPEEEKREFETYLAAHPELQSEIDELATVADLLALGCEEHEPPPELRRNLLSLVEPEARRSARGALWPSLPARIRAALSWQRLAAGMAAVVLAGLLIWNVALMSQLQEQRTYELVSAETSAPVGEIVHMEETGETVLMARNIPELPEDRTYEIWVIRDGEPVPSGLFEVHNGRAAAPVTTPIEGAELVAVTEEPAGGSPAPTSDPVYVAEL</sequence>
<name>A0A4R1BP78_9ACTN</name>
<organism evidence="12 13">
    <name type="scientific">Rubrobacter taiwanensis</name>
    <dbReference type="NCBI Taxonomy" id="185139"/>
    <lineage>
        <taxon>Bacteria</taxon>
        <taxon>Bacillati</taxon>
        <taxon>Actinomycetota</taxon>
        <taxon>Rubrobacteria</taxon>
        <taxon>Rubrobacterales</taxon>
        <taxon>Rubrobacteraceae</taxon>
        <taxon>Rubrobacter</taxon>
    </lineage>
</organism>
<gene>
    <name evidence="12" type="ORF">E0L93_04370</name>
</gene>
<evidence type="ECO:0000256" key="9">
    <source>
        <dbReference type="SAM" id="MobiDB-lite"/>
    </source>
</evidence>
<dbReference type="InterPro" id="IPR051474">
    <property type="entry name" value="Anti-sigma-K/W_factor"/>
</dbReference>
<dbReference type="AlphaFoldDB" id="A0A4R1BP78"/>
<evidence type="ECO:0000256" key="10">
    <source>
        <dbReference type="SAM" id="Phobius"/>
    </source>
</evidence>
<dbReference type="Pfam" id="PF10099">
    <property type="entry name" value="RskA_C"/>
    <property type="match status" value="1"/>
</dbReference>
<protein>
    <recommendedName>
        <fullName evidence="8">Regulator of SigK</fullName>
    </recommendedName>
    <alternativeName>
        <fullName evidence="7">Sigma-K anti-sigma factor RskA</fullName>
    </alternativeName>
</protein>
<dbReference type="PANTHER" id="PTHR37461">
    <property type="entry name" value="ANTI-SIGMA-K FACTOR RSKA"/>
    <property type="match status" value="1"/>
</dbReference>
<keyword evidence="6 10" id="KW-0472">Membrane</keyword>
<evidence type="ECO:0000259" key="11">
    <source>
        <dbReference type="Pfam" id="PF10099"/>
    </source>
</evidence>
<dbReference type="RefSeq" id="WP_132689034.1">
    <property type="nucleotide sequence ID" value="NZ_SKBU01000008.1"/>
</dbReference>
<comment type="caution">
    <text evidence="12">The sequence shown here is derived from an EMBL/GenBank/DDBJ whole genome shotgun (WGS) entry which is preliminary data.</text>
</comment>
<dbReference type="PANTHER" id="PTHR37461:SF1">
    <property type="entry name" value="ANTI-SIGMA-K FACTOR RSKA"/>
    <property type="match status" value="1"/>
</dbReference>
<evidence type="ECO:0000256" key="5">
    <source>
        <dbReference type="ARBA" id="ARBA00022989"/>
    </source>
</evidence>
<feature type="domain" description="Anti-sigma K factor RskA C-terminal" evidence="11">
    <location>
        <begin position="101"/>
        <end position="223"/>
    </location>
</feature>
<evidence type="ECO:0000313" key="13">
    <source>
        <dbReference type="Proteomes" id="UP000295244"/>
    </source>
</evidence>
<keyword evidence="4 10" id="KW-0812">Transmembrane</keyword>
<reference evidence="12 13" key="1">
    <citation type="submission" date="2019-03" db="EMBL/GenBank/DDBJ databases">
        <title>Whole genome sequence of a novel Rubrobacter taiwanensis strain, isolated from Yellowstone National Park.</title>
        <authorList>
            <person name="Freed S."/>
            <person name="Ramaley R.F."/>
            <person name="Kyndt J.A."/>
        </authorList>
    </citation>
    <scope>NUCLEOTIDE SEQUENCE [LARGE SCALE GENOMIC DNA]</scope>
    <source>
        <strain evidence="12 13">Yellowstone</strain>
    </source>
</reference>
<evidence type="ECO:0000256" key="8">
    <source>
        <dbReference type="ARBA" id="ARBA00030803"/>
    </source>
</evidence>